<dbReference type="Gene3D" id="2.180.10.10">
    <property type="entry name" value="RHS repeat-associated core"/>
    <property type="match status" value="1"/>
</dbReference>
<protein>
    <recommendedName>
        <fullName evidence="3">Type IV secretion protein Rhs</fullName>
    </recommendedName>
</protein>
<comment type="caution">
    <text evidence="1">The sequence shown here is derived from an EMBL/GenBank/DDBJ whole genome shotgun (WGS) entry which is preliminary data.</text>
</comment>
<dbReference type="EMBL" id="AYSV01000039">
    <property type="protein sequence ID" value="ETD72671.1"/>
    <property type="molecule type" value="Genomic_DNA"/>
</dbReference>
<proteinExistence type="predicted"/>
<name>V8G981_9BURK</name>
<evidence type="ECO:0008006" key="3">
    <source>
        <dbReference type="Google" id="ProtNLM"/>
    </source>
</evidence>
<evidence type="ECO:0000313" key="2">
    <source>
        <dbReference type="Proteomes" id="UP000018766"/>
    </source>
</evidence>
<dbReference type="OrthoDB" id="5445630at2"/>
<dbReference type="AlphaFoldDB" id="V8G981"/>
<keyword evidence="2" id="KW-1185">Reference proteome</keyword>
<accession>V8G981</accession>
<evidence type="ECO:0000313" key="1">
    <source>
        <dbReference type="EMBL" id="ETD72671.1"/>
    </source>
</evidence>
<dbReference type="Proteomes" id="UP000018766">
    <property type="component" value="Unassembled WGS sequence"/>
</dbReference>
<sequence length="89" mass="9739">MSSVVGNLLKGIAGIHFSYDARGNMTRKEGLKGIQTFQWDAHNQLRQSGWQGGARESLRTEYLYDAFGRRIAKRGGIGRASSGGQPNVV</sequence>
<reference evidence="1 2" key="1">
    <citation type="submission" date="2013-11" db="EMBL/GenBank/DDBJ databases">
        <title>Genomic analysis of Pelistega sp. HM-7.</title>
        <authorList>
            <person name="Kumbhare S.V."/>
            <person name="Shetty S.A."/>
            <person name="Sharma O."/>
            <person name="Dhotre D.P."/>
        </authorList>
    </citation>
    <scope>NUCLEOTIDE SEQUENCE [LARGE SCALE GENOMIC DNA]</scope>
    <source>
        <strain evidence="1 2">HM-7</strain>
    </source>
</reference>
<gene>
    <name evidence="1" type="ORF">V757_02845</name>
</gene>
<dbReference type="RefSeq" id="WP_023949733.1">
    <property type="nucleotide sequence ID" value="NZ_AYSV01000039.1"/>
</dbReference>
<organism evidence="1 2">
    <name type="scientific">Pelistega indica</name>
    <dbReference type="NCBI Taxonomy" id="1414851"/>
    <lineage>
        <taxon>Bacteria</taxon>
        <taxon>Pseudomonadati</taxon>
        <taxon>Pseudomonadota</taxon>
        <taxon>Betaproteobacteria</taxon>
        <taxon>Burkholderiales</taxon>
        <taxon>Alcaligenaceae</taxon>
        <taxon>Pelistega</taxon>
    </lineage>
</organism>